<dbReference type="Proteomes" id="UP001054857">
    <property type="component" value="Unassembled WGS sequence"/>
</dbReference>
<sequence length="406" mass="42098">MCSALADALHSALRPLSLCDIAQLETKAQAVRAACATQRDAQMNRLDNALLALLRTIDASSPASERVEVLEQLVACLQAARITAAATAARQPQPQDQQLPGESQPQQPQQQQTQTKSPQAKPAQAKPPQQQPHQKQQHSPQTNKDTKHTSPQQQQQPGHSGADAAGSGATAATAGAAAAAGKELQARAADVSRALRMAAEAMQVPLPPESAGSAGGGGAALPLLQQLLPRVEAALGQQLGPAFLQPLCGRGELTEQQLATLAEINGALREEYGLRRAVMIERAKVTLQAFEWSPRLAEKGTAKEATAVAAAARKAMSAQPQVSLEEVWSLRPADVIALTAAPTSSQVATLDAAAAVTGYDKHDIGGGGGSKRPAAPMGAGVKGVIIGQVPDRGGRPEGKARQAYMP</sequence>
<comment type="caution">
    <text evidence="3">The sequence shown here is derived from an EMBL/GenBank/DDBJ whole genome shotgun (WGS) entry which is preliminary data.</text>
</comment>
<dbReference type="InterPro" id="IPR018797">
    <property type="entry name" value="FAM98"/>
</dbReference>
<evidence type="ECO:0000313" key="4">
    <source>
        <dbReference type="Proteomes" id="UP001054857"/>
    </source>
</evidence>
<name>A0AAD3DZP3_9CHLO</name>
<evidence type="ECO:0000256" key="2">
    <source>
        <dbReference type="SAM" id="MobiDB-lite"/>
    </source>
</evidence>
<keyword evidence="4" id="KW-1185">Reference proteome</keyword>
<protein>
    <submittedName>
        <fullName evidence="3">Uncharacterized protein</fullName>
    </submittedName>
</protein>
<evidence type="ECO:0000313" key="3">
    <source>
        <dbReference type="EMBL" id="GFR51040.1"/>
    </source>
</evidence>
<accession>A0AAD3DZP3</accession>
<dbReference type="Pfam" id="PF10239">
    <property type="entry name" value="DUF2465"/>
    <property type="match status" value="1"/>
</dbReference>
<feature type="region of interest" description="Disordered" evidence="2">
    <location>
        <begin position="385"/>
        <end position="406"/>
    </location>
</feature>
<dbReference type="AlphaFoldDB" id="A0AAD3DZP3"/>
<dbReference type="PANTHER" id="PTHR31353:SF1">
    <property type="entry name" value="PROTEIN FAM98B"/>
    <property type="match status" value="1"/>
</dbReference>
<feature type="non-terminal residue" evidence="3">
    <location>
        <position position="406"/>
    </location>
</feature>
<comment type="similarity">
    <text evidence="1">Belongs to the FAM98 family.</text>
</comment>
<dbReference type="PANTHER" id="PTHR31353">
    <property type="entry name" value="FAM98"/>
    <property type="match status" value="1"/>
</dbReference>
<gene>
    <name evidence="3" type="ORF">Agub_g13368</name>
</gene>
<dbReference type="EMBL" id="BMAR01000043">
    <property type="protein sequence ID" value="GFR51040.1"/>
    <property type="molecule type" value="Genomic_DNA"/>
</dbReference>
<organism evidence="3 4">
    <name type="scientific">Astrephomene gubernaculifera</name>
    <dbReference type="NCBI Taxonomy" id="47775"/>
    <lineage>
        <taxon>Eukaryota</taxon>
        <taxon>Viridiplantae</taxon>
        <taxon>Chlorophyta</taxon>
        <taxon>core chlorophytes</taxon>
        <taxon>Chlorophyceae</taxon>
        <taxon>CS clade</taxon>
        <taxon>Chlamydomonadales</taxon>
        <taxon>Astrephomenaceae</taxon>
        <taxon>Astrephomene</taxon>
    </lineage>
</organism>
<evidence type="ECO:0000256" key="1">
    <source>
        <dbReference type="ARBA" id="ARBA00007218"/>
    </source>
</evidence>
<feature type="compositionally biased region" description="Low complexity" evidence="2">
    <location>
        <begin position="87"/>
        <end position="142"/>
    </location>
</feature>
<feature type="region of interest" description="Disordered" evidence="2">
    <location>
        <begin position="87"/>
        <end position="169"/>
    </location>
</feature>
<feature type="compositionally biased region" description="Low complexity" evidence="2">
    <location>
        <begin position="151"/>
        <end position="169"/>
    </location>
</feature>
<reference evidence="3 4" key="1">
    <citation type="journal article" date="2021" name="Sci. Rep.">
        <title>Genome sequencing of the multicellular alga Astrephomene provides insights into convergent evolution of germ-soma differentiation.</title>
        <authorList>
            <person name="Yamashita S."/>
            <person name="Yamamoto K."/>
            <person name="Matsuzaki R."/>
            <person name="Suzuki S."/>
            <person name="Yamaguchi H."/>
            <person name="Hirooka S."/>
            <person name="Minakuchi Y."/>
            <person name="Miyagishima S."/>
            <person name="Kawachi M."/>
            <person name="Toyoda A."/>
            <person name="Nozaki H."/>
        </authorList>
    </citation>
    <scope>NUCLEOTIDE SEQUENCE [LARGE SCALE GENOMIC DNA]</scope>
    <source>
        <strain evidence="3 4">NIES-4017</strain>
    </source>
</reference>
<proteinExistence type="inferred from homology"/>